<accession>A0ABW8JX81</accession>
<dbReference type="Proteomes" id="UP001620460">
    <property type="component" value="Unassembled WGS sequence"/>
</dbReference>
<gene>
    <name evidence="1" type="ORF">ISP17_12825</name>
</gene>
<dbReference type="EMBL" id="JADIKM010000003">
    <property type="protein sequence ID" value="MFK2904840.1"/>
    <property type="molecule type" value="Genomic_DNA"/>
</dbReference>
<name>A0ABW8JX81_9GAMM</name>
<evidence type="ECO:0000313" key="1">
    <source>
        <dbReference type="EMBL" id="MFK2904840.1"/>
    </source>
</evidence>
<reference evidence="1 2" key="1">
    <citation type="submission" date="2020-10" db="EMBL/GenBank/DDBJ databases">
        <title>Phylogeny of dyella-like bacteria.</title>
        <authorList>
            <person name="Fu J."/>
        </authorList>
    </citation>
    <scope>NUCLEOTIDE SEQUENCE [LARGE SCALE GENOMIC DNA]</scope>
    <source>
        <strain evidence="1 2">Gsoil3046</strain>
    </source>
</reference>
<comment type="caution">
    <text evidence="1">The sequence shown here is derived from an EMBL/GenBank/DDBJ whole genome shotgun (WGS) entry which is preliminary data.</text>
</comment>
<keyword evidence="2" id="KW-1185">Reference proteome</keyword>
<sequence>MITFDTVRPEVIPGLALRLSQADLVELERRGWRSPADAIREAVAASSEAFTASWDGEVRAVFGVAEWRGETPEGMGRVGMPWMLCAAPPPHVQMTFMRMAEEVMERWSRTFRTLIACVDAEHTRARRWLVSLGLHPVNEQQHNGFPVIGFMRHNPQGDSANV</sequence>
<proteinExistence type="predicted"/>
<evidence type="ECO:0008006" key="3">
    <source>
        <dbReference type="Google" id="ProtNLM"/>
    </source>
</evidence>
<evidence type="ECO:0000313" key="2">
    <source>
        <dbReference type="Proteomes" id="UP001620460"/>
    </source>
</evidence>
<organism evidence="1 2">
    <name type="scientific">Dyella ginsengisoli</name>
    <dbReference type="NCBI Taxonomy" id="363848"/>
    <lineage>
        <taxon>Bacteria</taxon>
        <taxon>Pseudomonadati</taxon>
        <taxon>Pseudomonadota</taxon>
        <taxon>Gammaproteobacteria</taxon>
        <taxon>Lysobacterales</taxon>
        <taxon>Rhodanobacteraceae</taxon>
        <taxon>Dyella</taxon>
    </lineage>
</organism>
<dbReference type="RefSeq" id="WP_404633730.1">
    <property type="nucleotide sequence ID" value="NZ_JADIKM010000003.1"/>
</dbReference>
<protein>
    <recommendedName>
        <fullName evidence="3">N-acetyltransferase domain-containing protein</fullName>
    </recommendedName>
</protein>